<name>A0A382EML4_9ZZZZ</name>
<proteinExistence type="predicted"/>
<evidence type="ECO:0000313" key="2">
    <source>
        <dbReference type="EMBL" id="SVB51153.1"/>
    </source>
</evidence>
<gene>
    <name evidence="2" type="ORF">METZ01_LOCUS204007</name>
</gene>
<organism evidence="2">
    <name type="scientific">marine metagenome</name>
    <dbReference type="NCBI Taxonomy" id="408172"/>
    <lineage>
        <taxon>unclassified sequences</taxon>
        <taxon>metagenomes</taxon>
        <taxon>ecological metagenomes</taxon>
    </lineage>
</organism>
<accession>A0A382EML4</accession>
<sequence>MGISTGSVPGANARDENRRTNSSKNTRISKR</sequence>
<dbReference type="EMBL" id="UINC01044978">
    <property type="protein sequence ID" value="SVB51153.1"/>
    <property type="molecule type" value="Genomic_DNA"/>
</dbReference>
<feature type="non-terminal residue" evidence="2">
    <location>
        <position position="31"/>
    </location>
</feature>
<protein>
    <submittedName>
        <fullName evidence="2">Uncharacterized protein</fullName>
    </submittedName>
</protein>
<dbReference type="AlphaFoldDB" id="A0A382EML4"/>
<feature type="region of interest" description="Disordered" evidence="1">
    <location>
        <begin position="1"/>
        <end position="31"/>
    </location>
</feature>
<evidence type="ECO:0000256" key="1">
    <source>
        <dbReference type="SAM" id="MobiDB-lite"/>
    </source>
</evidence>
<reference evidence="2" key="1">
    <citation type="submission" date="2018-05" db="EMBL/GenBank/DDBJ databases">
        <authorList>
            <person name="Lanie J.A."/>
            <person name="Ng W.-L."/>
            <person name="Kazmierczak K.M."/>
            <person name="Andrzejewski T.M."/>
            <person name="Davidsen T.M."/>
            <person name="Wayne K.J."/>
            <person name="Tettelin H."/>
            <person name="Glass J.I."/>
            <person name="Rusch D."/>
            <person name="Podicherti R."/>
            <person name="Tsui H.-C.T."/>
            <person name="Winkler M.E."/>
        </authorList>
    </citation>
    <scope>NUCLEOTIDE SEQUENCE</scope>
</reference>
<feature type="compositionally biased region" description="Polar residues" evidence="1">
    <location>
        <begin position="20"/>
        <end position="31"/>
    </location>
</feature>